<sequence length="68" mass="7908">MNIGYANGKYVQLDEPVIPIDERGHQFGDGVYEVIRVYNGKPFMLEEHLQRLIQSAKAINDRTISRRF</sequence>
<dbReference type="Gene3D" id="3.30.470.10">
    <property type="match status" value="1"/>
</dbReference>
<comment type="caution">
    <text evidence="1">The sequence shown here is derived from an EMBL/GenBank/DDBJ whole genome shotgun (WGS) entry which is preliminary data.</text>
</comment>
<accession>A0ABU6N4K5</accession>
<reference evidence="1 2" key="1">
    <citation type="submission" date="2023-03" db="EMBL/GenBank/DDBJ databases">
        <title>Bacillus Genome Sequencing.</title>
        <authorList>
            <person name="Dunlap C."/>
        </authorList>
    </citation>
    <scope>NUCLEOTIDE SEQUENCE [LARGE SCALE GENOMIC DNA]</scope>
    <source>
        <strain evidence="1 2">B-14544</strain>
    </source>
</reference>
<dbReference type="RefSeq" id="WP_327966004.1">
    <property type="nucleotide sequence ID" value="NZ_JARMQG010000010.1"/>
</dbReference>
<keyword evidence="1" id="KW-0808">Transferase</keyword>
<dbReference type="InterPro" id="IPR001544">
    <property type="entry name" value="Aminotrans_IV"/>
</dbReference>
<evidence type="ECO:0000313" key="2">
    <source>
        <dbReference type="Proteomes" id="UP001330749"/>
    </source>
</evidence>
<name>A0ABU6N4K5_9BACI</name>
<dbReference type="SUPFAM" id="SSF56752">
    <property type="entry name" value="D-aminoacid aminotransferase-like PLP-dependent enzymes"/>
    <property type="match status" value="1"/>
</dbReference>
<keyword evidence="1" id="KW-0032">Aminotransferase</keyword>
<dbReference type="GO" id="GO:0008483">
    <property type="term" value="F:transaminase activity"/>
    <property type="evidence" value="ECO:0007669"/>
    <property type="project" value="UniProtKB-KW"/>
</dbReference>
<dbReference type="EMBL" id="JARMQG010000010">
    <property type="protein sequence ID" value="MED3561166.1"/>
    <property type="molecule type" value="Genomic_DNA"/>
</dbReference>
<dbReference type="InterPro" id="IPR036038">
    <property type="entry name" value="Aminotransferase-like"/>
</dbReference>
<keyword evidence="2" id="KW-1185">Reference proteome</keyword>
<organism evidence="1 2">
    <name type="scientific">Bacillus xiapuensis</name>
    <dbReference type="NCBI Taxonomy" id="2014075"/>
    <lineage>
        <taxon>Bacteria</taxon>
        <taxon>Bacillati</taxon>
        <taxon>Bacillota</taxon>
        <taxon>Bacilli</taxon>
        <taxon>Bacillales</taxon>
        <taxon>Bacillaceae</taxon>
        <taxon>Bacillus</taxon>
    </lineage>
</organism>
<proteinExistence type="predicted"/>
<evidence type="ECO:0000313" key="1">
    <source>
        <dbReference type="EMBL" id="MED3561166.1"/>
    </source>
</evidence>
<dbReference type="Proteomes" id="UP001330749">
    <property type="component" value="Unassembled WGS sequence"/>
</dbReference>
<dbReference type="Pfam" id="PF01063">
    <property type="entry name" value="Aminotran_4"/>
    <property type="match status" value="1"/>
</dbReference>
<protein>
    <submittedName>
        <fullName evidence="1">Aminotransferase class IV</fullName>
    </submittedName>
</protein>
<dbReference type="InterPro" id="IPR043131">
    <property type="entry name" value="BCAT-like_N"/>
</dbReference>
<gene>
    <name evidence="1" type="ORF">P4447_01170</name>
</gene>